<reference evidence="1 2" key="1">
    <citation type="journal article" date="2019" name="Gigascience">
        <title>Whole-genome sequence of the oriental lung fluke Paragonimus westermani.</title>
        <authorList>
            <person name="Oey H."/>
            <person name="Zakrzewski M."/>
            <person name="Narain K."/>
            <person name="Devi K.R."/>
            <person name="Agatsuma T."/>
            <person name="Nawaratna S."/>
            <person name="Gobert G.N."/>
            <person name="Jones M.K."/>
            <person name="Ragan M.A."/>
            <person name="McManus D.P."/>
            <person name="Krause L."/>
        </authorList>
    </citation>
    <scope>NUCLEOTIDE SEQUENCE [LARGE SCALE GENOMIC DNA]</scope>
    <source>
        <strain evidence="1 2">IND2009</strain>
    </source>
</reference>
<name>A0A5J4NIG7_9TREM</name>
<protein>
    <submittedName>
        <fullName evidence="1">Uncharacterized protein</fullName>
    </submittedName>
</protein>
<sequence length="672" mass="74773">MGLFSKSDKTADITLLKPYSVESSGERESCEKPVWKLTDTSTADANTEPVSQTSQNVTIYFGRKYAVTKLALIVSKQNAGSFETESPVLYFGGLKPLEKVLNLGSDCSLHDQTLGLRVCLTPELSNYPFSNLTLNVKGLVRLHVFGMPFYYPRLALVTSTKTADPEANKEIQFKCVAISCGPNLFTHLESLVHRIPANPCTRQGRIVNCANMQLVRLHQATPETEGGHTPDTVLVTDGHVVPEVGKFMTGLRVQESSDSDLIVNIPRTHHYYGQYKCRCQADDEIASVLESPKTELPATEFDQDLVFQRNYSAKINDQVIEAQMGFFELPEDPQNSYFELHVAGHSLTKKLDLNVTIMEGDSYAAHLKEYTNPTMVMAFPRADEAVYAWPIPAYRVAASEMYPDLVDEGPISIEWSTSEEAASVRIIKEHLRIIILSPSRDGTVRAWEWQRDANHLDIRAYYQVGEKEATSVKLYLQRSGCAPDAHPERLGSVELVHDSCIVDNAEPIKPECLRTGSGFAVRFVVSNPSASDAFYLYQVSSHDSPDKQLVHSTAMQQNLQNDLLATDISLKIVGLADGQKPDETQMDVAVIVHSKVIVDNSACLPMTIALHPTWPVGEKLESHLVANETRFTMPVPNDQRVLTLDLEMRVEAVNDSHPELTSRRSLTLPNPR</sequence>
<dbReference type="AlphaFoldDB" id="A0A5J4NIG7"/>
<accession>A0A5J4NIG7</accession>
<evidence type="ECO:0000313" key="1">
    <source>
        <dbReference type="EMBL" id="KAA3675365.1"/>
    </source>
</evidence>
<dbReference type="Proteomes" id="UP000324629">
    <property type="component" value="Unassembled WGS sequence"/>
</dbReference>
<organism evidence="1 2">
    <name type="scientific">Paragonimus westermani</name>
    <dbReference type="NCBI Taxonomy" id="34504"/>
    <lineage>
        <taxon>Eukaryota</taxon>
        <taxon>Metazoa</taxon>
        <taxon>Spiralia</taxon>
        <taxon>Lophotrochozoa</taxon>
        <taxon>Platyhelminthes</taxon>
        <taxon>Trematoda</taxon>
        <taxon>Digenea</taxon>
        <taxon>Plagiorchiida</taxon>
        <taxon>Troglotremata</taxon>
        <taxon>Troglotrematidae</taxon>
        <taxon>Paragonimus</taxon>
    </lineage>
</organism>
<dbReference type="EMBL" id="QNGE01002565">
    <property type="protein sequence ID" value="KAA3675365.1"/>
    <property type="molecule type" value="Genomic_DNA"/>
</dbReference>
<proteinExistence type="predicted"/>
<gene>
    <name evidence="1" type="ORF">DEA37_0000637</name>
</gene>
<comment type="caution">
    <text evidence="1">The sequence shown here is derived from an EMBL/GenBank/DDBJ whole genome shotgun (WGS) entry which is preliminary data.</text>
</comment>
<keyword evidence="2" id="KW-1185">Reference proteome</keyword>
<evidence type="ECO:0000313" key="2">
    <source>
        <dbReference type="Proteomes" id="UP000324629"/>
    </source>
</evidence>
<feature type="non-terminal residue" evidence="1">
    <location>
        <position position="672"/>
    </location>
</feature>